<keyword evidence="3" id="KW-0456">Lyase</keyword>
<dbReference type="GO" id="GO:0018826">
    <property type="term" value="F:methionine gamma-lyase activity"/>
    <property type="evidence" value="ECO:0007669"/>
    <property type="project" value="UniProtKB-EC"/>
</dbReference>
<dbReference type="EMBL" id="VSSQ01000667">
    <property type="protein sequence ID" value="MPL99457.1"/>
    <property type="molecule type" value="Genomic_DNA"/>
</dbReference>
<dbReference type="SUPFAM" id="SSF53383">
    <property type="entry name" value="PLP-dependent transferases"/>
    <property type="match status" value="1"/>
</dbReference>
<protein>
    <submittedName>
        <fullName evidence="3">L-methionine gamma-lyase</fullName>
        <ecNumber evidence="3">4.4.1.11</ecNumber>
    </submittedName>
</protein>
<dbReference type="InterPro" id="IPR015424">
    <property type="entry name" value="PyrdxlP-dep_Trfase"/>
</dbReference>
<accession>A0A644W7A8</accession>
<dbReference type="EC" id="4.4.1.11" evidence="3"/>
<dbReference type="GO" id="GO:0030170">
    <property type="term" value="F:pyridoxal phosphate binding"/>
    <property type="evidence" value="ECO:0007669"/>
    <property type="project" value="InterPro"/>
</dbReference>
<dbReference type="Gene3D" id="3.90.1150.10">
    <property type="entry name" value="Aspartate Aminotransferase, domain 1"/>
    <property type="match status" value="1"/>
</dbReference>
<dbReference type="GO" id="GO:0019346">
    <property type="term" value="P:transsulfuration"/>
    <property type="evidence" value="ECO:0007669"/>
    <property type="project" value="InterPro"/>
</dbReference>
<dbReference type="InterPro" id="IPR015422">
    <property type="entry name" value="PyrdxlP-dep_Trfase_small"/>
</dbReference>
<evidence type="ECO:0000313" key="3">
    <source>
        <dbReference type="EMBL" id="MPL99457.1"/>
    </source>
</evidence>
<dbReference type="PANTHER" id="PTHR11808:SF80">
    <property type="entry name" value="CYSTATHIONINE GAMMA-LYASE"/>
    <property type="match status" value="1"/>
</dbReference>
<sequence length="365" mass="40392">MSEESNDPITPAIYQTSNFRFRDVDSFRVAMADEEHGLIYSRGNNPTLNTLADKLGALEGGKALLFSSGMGAISTAILSVARTGRHALCIEGAYSWTDKIFREILPHYGVDAEIVPGAEIIDHIRKDTNLVYIESPLTKTFELLDIKAVCDAAHSVGAVVMLDNSYSTPLLQRPLEMGVDFVLHSATKYIGGHSDTVGGVVVCREEMYSQLFNNEYLAIGAIMSPFNAWLFLRGLRTLPVRLERISDSAEKVIAFFENCSEVEAVLYPGSHSPEQKKLFSQQMSGISGLFSVVFKNKSPEFMKRFCNSLQHFQMAVSWGGHESLVLPYSLWQNSENSGMARFSIGVERPETLIKDIEQALSAADK</sequence>
<comment type="cofactor">
    <cofactor evidence="1">
        <name>pyridoxal 5'-phosphate</name>
        <dbReference type="ChEBI" id="CHEBI:597326"/>
    </cofactor>
</comment>
<dbReference type="PROSITE" id="PS00868">
    <property type="entry name" value="CYS_MET_METAB_PP"/>
    <property type="match status" value="1"/>
</dbReference>
<keyword evidence="2" id="KW-0663">Pyridoxal phosphate</keyword>
<name>A0A644W7A8_9ZZZZ</name>
<dbReference type="FunFam" id="3.40.640.10:FF:000046">
    <property type="entry name" value="Cystathionine gamma-lyase"/>
    <property type="match status" value="1"/>
</dbReference>
<dbReference type="InterPro" id="IPR000277">
    <property type="entry name" value="Cys/Met-Metab_PyrdxlP-dep_enz"/>
</dbReference>
<organism evidence="3">
    <name type="scientific">bioreactor metagenome</name>
    <dbReference type="NCBI Taxonomy" id="1076179"/>
    <lineage>
        <taxon>unclassified sequences</taxon>
        <taxon>metagenomes</taxon>
        <taxon>ecological metagenomes</taxon>
    </lineage>
</organism>
<gene>
    <name evidence="3" type="primary">mgl_11</name>
    <name evidence="3" type="ORF">SDC9_45675</name>
</gene>
<dbReference type="PIRSF" id="PIRSF001434">
    <property type="entry name" value="CGS"/>
    <property type="match status" value="1"/>
</dbReference>
<dbReference type="Pfam" id="PF01053">
    <property type="entry name" value="Cys_Met_Meta_PP"/>
    <property type="match status" value="1"/>
</dbReference>
<dbReference type="Gene3D" id="3.40.640.10">
    <property type="entry name" value="Type I PLP-dependent aspartate aminotransferase-like (Major domain)"/>
    <property type="match status" value="1"/>
</dbReference>
<evidence type="ECO:0000256" key="2">
    <source>
        <dbReference type="ARBA" id="ARBA00022898"/>
    </source>
</evidence>
<proteinExistence type="predicted"/>
<dbReference type="InterPro" id="IPR015421">
    <property type="entry name" value="PyrdxlP-dep_Trfase_major"/>
</dbReference>
<dbReference type="PANTHER" id="PTHR11808">
    <property type="entry name" value="TRANS-SULFURATION ENZYME FAMILY MEMBER"/>
    <property type="match status" value="1"/>
</dbReference>
<dbReference type="InterPro" id="IPR054542">
    <property type="entry name" value="Cys_met_metab_PP"/>
</dbReference>
<comment type="caution">
    <text evidence="3">The sequence shown here is derived from an EMBL/GenBank/DDBJ whole genome shotgun (WGS) entry which is preliminary data.</text>
</comment>
<dbReference type="AlphaFoldDB" id="A0A644W7A8"/>
<evidence type="ECO:0000256" key="1">
    <source>
        <dbReference type="ARBA" id="ARBA00001933"/>
    </source>
</evidence>
<reference evidence="3" key="1">
    <citation type="submission" date="2019-08" db="EMBL/GenBank/DDBJ databases">
        <authorList>
            <person name="Kucharzyk K."/>
            <person name="Murdoch R.W."/>
            <person name="Higgins S."/>
            <person name="Loffler F."/>
        </authorList>
    </citation>
    <scope>NUCLEOTIDE SEQUENCE</scope>
</reference>
<dbReference type="CDD" id="cd00614">
    <property type="entry name" value="CGS_like"/>
    <property type="match status" value="1"/>
</dbReference>
<dbReference type="GO" id="GO:0005737">
    <property type="term" value="C:cytoplasm"/>
    <property type="evidence" value="ECO:0007669"/>
    <property type="project" value="TreeGrafter"/>
</dbReference>